<dbReference type="EMBL" id="BSOU01000001">
    <property type="protein sequence ID" value="GLR73230.1"/>
    <property type="molecule type" value="Genomic_DNA"/>
</dbReference>
<dbReference type="AlphaFoldDB" id="A0A2S7X8L5"/>
<evidence type="ECO:0000313" key="4">
    <source>
        <dbReference type="Proteomes" id="UP001156660"/>
    </source>
</evidence>
<reference evidence="4" key="3">
    <citation type="journal article" date="2019" name="Int. J. Syst. Evol. Microbiol.">
        <title>The Global Catalogue of Microorganisms (GCM) 10K type strain sequencing project: providing services to taxonomists for standard genome sequencing and annotation.</title>
        <authorList>
            <consortium name="The Broad Institute Genomics Platform"/>
            <consortium name="The Broad Institute Genome Sequencing Center for Infectious Disease"/>
            <person name="Wu L."/>
            <person name="Ma J."/>
        </authorList>
    </citation>
    <scope>NUCLEOTIDE SEQUENCE [LARGE SCALE GENOMIC DNA]</scope>
    <source>
        <strain evidence="4">NBRC 105001</strain>
    </source>
</reference>
<reference evidence="1" key="4">
    <citation type="submission" date="2023-01" db="EMBL/GenBank/DDBJ databases">
        <title>Draft genome sequence of Aliivibrio sifiae strain NBRC 105001.</title>
        <authorList>
            <person name="Sun Q."/>
            <person name="Mori K."/>
        </authorList>
    </citation>
    <scope>NUCLEOTIDE SEQUENCE</scope>
    <source>
        <strain evidence="1">NBRC 105001</strain>
    </source>
</reference>
<protein>
    <submittedName>
        <fullName evidence="2">Uncharacterized protein</fullName>
    </submittedName>
</protein>
<name>A0A2S7X8L5_9GAMM</name>
<dbReference type="EMBL" id="MSCP01000002">
    <property type="protein sequence ID" value="PQJ87617.1"/>
    <property type="molecule type" value="Genomic_DNA"/>
</dbReference>
<comment type="caution">
    <text evidence="2">The sequence shown here is derived from an EMBL/GenBank/DDBJ whole genome shotgun (WGS) entry which is preliminary data.</text>
</comment>
<dbReference type="RefSeq" id="WP_105064038.1">
    <property type="nucleotide sequence ID" value="NZ_BSOU01000001.1"/>
</dbReference>
<sequence>MNNFDFDNQWHDDYLRKKISLSQAMQVIDEPNDNKYIINITKPNKNGYVCVLDHEKVDVSKLNNSKLIVGIINEEKEFTFDKDEVLHVKQIDYFFEDVQFI</sequence>
<organism evidence="2 3">
    <name type="scientific">Aliivibrio sifiae</name>
    <dbReference type="NCBI Taxonomy" id="566293"/>
    <lineage>
        <taxon>Bacteria</taxon>
        <taxon>Pseudomonadati</taxon>
        <taxon>Pseudomonadota</taxon>
        <taxon>Gammaproteobacteria</taxon>
        <taxon>Vibrionales</taxon>
        <taxon>Vibrionaceae</taxon>
        <taxon>Aliivibrio</taxon>
    </lineage>
</organism>
<dbReference type="Proteomes" id="UP000239273">
    <property type="component" value="Unassembled WGS sequence"/>
</dbReference>
<proteinExistence type="predicted"/>
<gene>
    <name evidence="2" type="ORF">BTO23_16085</name>
    <name evidence="1" type="ORF">GCM10007855_01030</name>
</gene>
<accession>A0A2S7X8L5</accession>
<evidence type="ECO:0000313" key="1">
    <source>
        <dbReference type="EMBL" id="GLR73230.1"/>
    </source>
</evidence>
<reference evidence="2 3" key="2">
    <citation type="submission" date="2016-12" db="EMBL/GenBank/DDBJ databases">
        <title>Diversity of luminous bacteria.</title>
        <authorList>
            <person name="Yoshizawa S."/>
            <person name="Kogure K."/>
        </authorList>
    </citation>
    <scope>NUCLEOTIDE SEQUENCE [LARGE SCALE GENOMIC DNA]</scope>
    <source>
        <strain evidence="2 3">NBRC 105001</strain>
    </source>
</reference>
<keyword evidence="4" id="KW-1185">Reference proteome</keyword>
<reference evidence="1" key="1">
    <citation type="journal article" date="2014" name="Int. J. Syst. Evol. Microbiol.">
        <title>Complete genome of a new Firmicutes species belonging to the dominant human colonic microbiota ('Ruminococcus bicirculans') reveals two chromosomes and a selective capacity to utilize plant glucans.</title>
        <authorList>
            <consortium name="NISC Comparative Sequencing Program"/>
            <person name="Wegmann U."/>
            <person name="Louis P."/>
            <person name="Goesmann A."/>
            <person name="Henrissat B."/>
            <person name="Duncan S.H."/>
            <person name="Flint H.J."/>
        </authorList>
    </citation>
    <scope>NUCLEOTIDE SEQUENCE</scope>
    <source>
        <strain evidence="1">NBRC 105001</strain>
    </source>
</reference>
<evidence type="ECO:0000313" key="3">
    <source>
        <dbReference type="Proteomes" id="UP000239273"/>
    </source>
</evidence>
<evidence type="ECO:0000313" key="2">
    <source>
        <dbReference type="EMBL" id="PQJ87617.1"/>
    </source>
</evidence>
<dbReference type="Gene3D" id="3.40.1080.10">
    <property type="entry name" value="Glutaconate Coenzyme A-transferase"/>
    <property type="match status" value="1"/>
</dbReference>
<dbReference type="Proteomes" id="UP001156660">
    <property type="component" value="Unassembled WGS sequence"/>
</dbReference>